<accession>A0A1D7U2Y2</accession>
<dbReference type="OrthoDB" id="8450228at2"/>
<evidence type="ECO:0000313" key="2">
    <source>
        <dbReference type="EMBL" id="AOO81738.1"/>
    </source>
</evidence>
<reference evidence="2 3" key="1">
    <citation type="journal article" date="2015" name="Antonie Van Leeuwenhoek">
        <title>Bosea vaviloviae sp. nov., a new species of slow-growing rhizobia isolated from nodules of the relict species Vavilovia formosa (Stev.) Fed.</title>
        <authorList>
            <person name="Safronova V.I."/>
            <person name="Kuznetsova I.G."/>
            <person name="Sazanova A.L."/>
            <person name="Kimeklis A.K."/>
            <person name="Belimov A.A."/>
            <person name="Andronov E.E."/>
            <person name="Pinaev A.G."/>
            <person name="Chizhevskaya E.P."/>
            <person name="Pukhaev A.R."/>
            <person name="Popov K.P."/>
            <person name="Willems A."/>
            <person name="Tikhonovich I.A."/>
        </authorList>
    </citation>
    <scope>NUCLEOTIDE SEQUENCE [LARGE SCALE GENOMIC DNA]</scope>
    <source>
        <strain evidence="2 3">Vaf18</strain>
    </source>
</reference>
<evidence type="ECO:0000256" key="1">
    <source>
        <dbReference type="SAM" id="Phobius"/>
    </source>
</evidence>
<keyword evidence="1" id="KW-0472">Membrane</keyword>
<name>A0A1D7U2Y2_9HYPH</name>
<dbReference type="Proteomes" id="UP000094969">
    <property type="component" value="Chromosome"/>
</dbReference>
<keyword evidence="1" id="KW-1133">Transmembrane helix</keyword>
<evidence type="ECO:0008006" key="4">
    <source>
        <dbReference type="Google" id="ProtNLM"/>
    </source>
</evidence>
<dbReference type="EMBL" id="CP017147">
    <property type="protein sequence ID" value="AOO81738.1"/>
    <property type="molecule type" value="Genomic_DNA"/>
</dbReference>
<feature type="transmembrane region" description="Helical" evidence="1">
    <location>
        <begin position="37"/>
        <end position="55"/>
    </location>
</feature>
<protein>
    <recommendedName>
        <fullName evidence="4">Lectin-like protein BA14k</fullName>
    </recommendedName>
</protein>
<dbReference type="RefSeq" id="WP_069690949.1">
    <property type="nucleotide sequence ID" value="NZ_CP017147.1"/>
</dbReference>
<dbReference type="KEGG" id="bvv:BHK69_15905"/>
<sequence>MGALTRIGIAGLLAVGISAASLPLSTAAQARDGFNGALFGGMAAGALVGGALAGAGRYAPPPPYYGPAPVYAGPRYYESDCYVTRRPVYNSWGDFVGYNRVRECD</sequence>
<proteinExistence type="predicted"/>
<evidence type="ECO:0000313" key="3">
    <source>
        <dbReference type="Proteomes" id="UP000094969"/>
    </source>
</evidence>
<gene>
    <name evidence="2" type="ORF">BHK69_15905</name>
</gene>
<keyword evidence="1" id="KW-0812">Transmembrane</keyword>
<organism evidence="2 3">
    <name type="scientific">Bosea vaviloviae</name>
    <dbReference type="NCBI Taxonomy" id="1526658"/>
    <lineage>
        <taxon>Bacteria</taxon>
        <taxon>Pseudomonadati</taxon>
        <taxon>Pseudomonadota</taxon>
        <taxon>Alphaproteobacteria</taxon>
        <taxon>Hyphomicrobiales</taxon>
        <taxon>Boseaceae</taxon>
        <taxon>Bosea</taxon>
    </lineage>
</organism>
<dbReference type="AlphaFoldDB" id="A0A1D7U2Y2"/>
<keyword evidence="3" id="KW-1185">Reference proteome</keyword>